<keyword evidence="1" id="KW-0812">Transmembrane</keyword>
<reference evidence="2 3" key="1">
    <citation type="submission" date="2015-10" db="EMBL/GenBank/DDBJ databases">
        <title>Draft Genome Sequence of Chlorobium limicola strain Frasassi Growing under Artificial Lighting in the Frasassi Cave System.</title>
        <authorList>
            <person name="Mansor M."/>
            <person name="Macalady J."/>
        </authorList>
    </citation>
    <scope>NUCLEOTIDE SEQUENCE [LARGE SCALE GENOMIC DNA]</scope>
    <source>
        <strain evidence="2 3">Frasassi</strain>
    </source>
</reference>
<evidence type="ECO:0000313" key="2">
    <source>
        <dbReference type="EMBL" id="KUL32841.1"/>
    </source>
</evidence>
<sequence length="448" mass="51050">MALHTKSITRPRFQKSLTHHAFRIIATACILITGGTAVSLGNETTDDTKKENSTLSLRISGEYEYLDTRDTIINPSNILQRPENRIETFILGEMQYKAPGGNVKGEFRFGYQNLFSSSDDFSDENTYNSQINQLYYQSSSSPLSFLIGRKKVRWGVSYAYSPTDLISQTRTPEDPDDRLNLVKGADLMQLSWIRDNGQFDLIYAPDISWNFNDSFIRRNRIGMRIYQLVEPFDISVVGRLEEGGNWAAGCNTTVTFGDALELHAEYVYNSASRRSYPNLDSNPSSLVDPFFNDRNGGTHEIVLGGQYTFPGKWNLVMEYLFRSAGLSDNEFTAYSERLDYLDNQMSSNPAATPYFYEAVSYFSVPSNRNYLFTRLYQPEITKHLSCELFSYVNLDDGSGMCVFMPKYESGNNYDIYLRVNKFWGGNNTEFGMVPDELSGLIGFSYYLL</sequence>
<evidence type="ECO:0008006" key="4">
    <source>
        <dbReference type="Google" id="ProtNLM"/>
    </source>
</evidence>
<name>A0A101JUT3_CHLLI</name>
<evidence type="ECO:0000256" key="1">
    <source>
        <dbReference type="SAM" id="Phobius"/>
    </source>
</evidence>
<keyword evidence="3" id="KW-1185">Reference proteome</keyword>
<dbReference type="EMBL" id="LMBR01000012">
    <property type="protein sequence ID" value="KUL32841.1"/>
    <property type="molecule type" value="Genomic_DNA"/>
</dbReference>
<gene>
    <name evidence="2" type="ORF">ASB62_01035</name>
</gene>
<keyword evidence="1" id="KW-0472">Membrane</keyword>
<dbReference type="RefSeq" id="WP_059138231.1">
    <property type="nucleotide sequence ID" value="NZ_LMBR01000012.1"/>
</dbReference>
<accession>A0A101JUT3</accession>
<feature type="transmembrane region" description="Helical" evidence="1">
    <location>
        <begin position="21"/>
        <end position="41"/>
    </location>
</feature>
<dbReference type="OrthoDB" id="597565at2"/>
<proteinExistence type="predicted"/>
<dbReference type="Proteomes" id="UP000053937">
    <property type="component" value="Unassembled WGS sequence"/>
</dbReference>
<comment type="caution">
    <text evidence="2">The sequence shown here is derived from an EMBL/GenBank/DDBJ whole genome shotgun (WGS) entry which is preliminary data.</text>
</comment>
<dbReference type="AlphaFoldDB" id="A0A101JUT3"/>
<protein>
    <recommendedName>
        <fullName evidence="4">Phosphate-selective porin O and P</fullName>
    </recommendedName>
</protein>
<evidence type="ECO:0000313" key="3">
    <source>
        <dbReference type="Proteomes" id="UP000053937"/>
    </source>
</evidence>
<keyword evidence="1" id="KW-1133">Transmembrane helix</keyword>
<organism evidence="2 3">
    <name type="scientific">Chlorobium limicola</name>
    <dbReference type="NCBI Taxonomy" id="1092"/>
    <lineage>
        <taxon>Bacteria</taxon>
        <taxon>Pseudomonadati</taxon>
        <taxon>Chlorobiota</taxon>
        <taxon>Chlorobiia</taxon>
        <taxon>Chlorobiales</taxon>
        <taxon>Chlorobiaceae</taxon>
        <taxon>Chlorobium/Pelodictyon group</taxon>
        <taxon>Chlorobium</taxon>
    </lineage>
</organism>